<proteinExistence type="predicted"/>
<feature type="compositionally biased region" description="Low complexity" evidence="1">
    <location>
        <begin position="61"/>
        <end position="76"/>
    </location>
</feature>
<evidence type="ECO:0000256" key="1">
    <source>
        <dbReference type="SAM" id="MobiDB-lite"/>
    </source>
</evidence>
<gene>
    <name evidence="2" type="ORF">QBZ16_000208</name>
</gene>
<evidence type="ECO:0000313" key="2">
    <source>
        <dbReference type="EMBL" id="KAK2080355.1"/>
    </source>
</evidence>
<comment type="caution">
    <text evidence="2">The sequence shown here is derived from an EMBL/GenBank/DDBJ whole genome shotgun (WGS) entry which is preliminary data.</text>
</comment>
<keyword evidence="3" id="KW-1185">Reference proteome</keyword>
<reference evidence="2" key="1">
    <citation type="submission" date="2021-01" db="EMBL/GenBank/DDBJ databases">
        <authorList>
            <person name="Eckstrom K.M.E."/>
        </authorList>
    </citation>
    <scope>NUCLEOTIDE SEQUENCE</scope>
    <source>
        <strain evidence="2">UVCC 0001</strain>
    </source>
</reference>
<dbReference type="EMBL" id="JASFZW010000001">
    <property type="protein sequence ID" value="KAK2080355.1"/>
    <property type="molecule type" value="Genomic_DNA"/>
</dbReference>
<dbReference type="InterPro" id="IPR028322">
    <property type="entry name" value="PNRC-like_rgn"/>
</dbReference>
<sequence>MKGCFKGDADELVEALTEACKKPSTTAPLQERKLVPFFSPSQAANADFAPLQYREGATPSKSAAAKGAENAKARPASAGANKSAKHRREPAATATKSGDGRSLLAARPVDTTPGRRPASTPPAVSSLMYAGPGFTNSPMPETLPLPTSSLLLMEGLRRQLVL</sequence>
<dbReference type="AlphaFoldDB" id="A0AAD9MLX4"/>
<protein>
    <submittedName>
        <fullName evidence="2">Uncharacterized protein</fullName>
    </submittedName>
</protein>
<dbReference type="GO" id="GO:0016071">
    <property type="term" value="P:mRNA metabolic process"/>
    <property type="evidence" value="ECO:0007669"/>
    <property type="project" value="UniProtKB-ARBA"/>
</dbReference>
<organism evidence="2 3">
    <name type="scientific">Prototheca wickerhamii</name>
    <dbReference type="NCBI Taxonomy" id="3111"/>
    <lineage>
        <taxon>Eukaryota</taxon>
        <taxon>Viridiplantae</taxon>
        <taxon>Chlorophyta</taxon>
        <taxon>core chlorophytes</taxon>
        <taxon>Trebouxiophyceae</taxon>
        <taxon>Chlorellales</taxon>
        <taxon>Chlorellaceae</taxon>
        <taxon>Prototheca</taxon>
    </lineage>
</organism>
<feature type="region of interest" description="Disordered" evidence="1">
    <location>
        <begin position="49"/>
        <end position="132"/>
    </location>
</feature>
<name>A0AAD9MLX4_PROWI</name>
<evidence type="ECO:0000313" key="3">
    <source>
        <dbReference type="Proteomes" id="UP001255856"/>
    </source>
</evidence>
<dbReference type="Pfam" id="PF15365">
    <property type="entry name" value="PNRC"/>
    <property type="match status" value="1"/>
</dbReference>
<accession>A0AAD9MLX4</accession>
<dbReference type="Proteomes" id="UP001255856">
    <property type="component" value="Unassembled WGS sequence"/>
</dbReference>